<accession>A0A1H6KEI8</accession>
<dbReference type="OrthoDB" id="4730647at2"/>
<feature type="chain" id="PRO_5009298238" description="Subtilisin inhibitor-like" evidence="1">
    <location>
        <begin position="28"/>
        <end position="136"/>
    </location>
</feature>
<reference evidence="3" key="1">
    <citation type="submission" date="2016-10" db="EMBL/GenBank/DDBJ databases">
        <authorList>
            <person name="Varghese N."/>
            <person name="Submissions S."/>
        </authorList>
    </citation>
    <scope>NUCLEOTIDE SEQUENCE [LARGE SCALE GENOMIC DNA]</scope>
    <source>
        <strain evidence="3">DSM 45405</strain>
    </source>
</reference>
<dbReference type="RefSeq" id="WP_083407817.1">
    <property type="nucleotide sequence ID" value="NZ_LT629971.1"/>
</dbReference>
<evidence type="ECO:0000313" key="3">
    <source>
        <dbReference type="Proteomes" id="UP000182915"/>
    </source>
</evidence>
<organism evidence="2 3">
    <name type="scientific">Mycolicibacterium rutilum</name>
    <name type="common">Mycobacterium rutilum</name>
    <dbReference type="NCBI Taxonomy" id="370526"/>
    <lineage>
        <taxon>Bacteria</taxon>
        <taxon>Bacillati</taxon>
        <taxon>Actinomycetota</taxon>
        <taxon>Actinomycetes</taxon>
        <taxon>Mycobacteriales</taxon>
        <taxon>Mycobacteriaceae</taxon>
        <taxon>Mycolicibacterium</taxon>
    </lineage>
</organism>
<keyword evidence="1" id="KW-0732">Signal</keyword>
<evidence type="ECO:0008006" key="4">
    <source>
        <dbReference type="Google" id="ProtNLM"/>
    </source>
</evidence>
<dbReference type="AlphaFoldDB" id="A0A1H6KEI8"/>
<dbReference type="STRING" id="370526.SAMN04489835_3004"/>
<name>A0A1H6KEI8_MYCRU</name>
<evidence type="ECO:0000313" key="2">
    <source>
        <dbReference type="EMBL" id="SEH69888.1"/>
    </source>
</evidence>
<evidence type="ECO:0000256" key="1">
    <source>
        <dbReference type="SAM" id="SignalP"/>
    </source>
</evidence>
<dbReference type="EMBL" id="LT629971">
    <property type="protein sequence ID" value="SEH69888.1"/>
    <property type="molecule type" value="Genomic_DNA"/>
</dbReference>
<dbReference type="Proteomes" id="UP000182915">
    <property type="component" value="Chromosome I"/>
</dbReference>
<feature type="signal peptide" evidence="1">
    <location>
        <begin position="1"/>
        <end position="27"/>
    </location>
</feature>
<sequence>MSRVVKVVWVGLLAGWAALLGAGSAHAQPLPPACGYTLSPPQVVHTDGVGRVTATVSFGDCFGPFRPAMSVACVYLAGPSSQGQCTQARGPGAAQVFFEPYQPGATYISSGRGCGKVFEDALEPNCQMLGPINATL</sequence>
<protein>
    <recommendedName>
        <fullName evidence="4">Subtilisin inhibitor-like</fullName>
    </recommendedName>
</protein>
<keyword evidence="3" id="KW-1185">Reference proteome</keyword>
<gene>
    <name evidence="2" type="ORF">SAMN04489835_3004</name>
</gene>
<proteinExistence type="predicted"/>